<accession>A0A2S9DLB1</accession>
<dbReference type="InterPro" id="IPR036866">
    <property type="entry name" value="RibonucZ/Hydroxyglut_hydro"/>
</dbReference>
<dbReference type="EMBL" id="PCQE01000036">
    <property type="protein sequence ID" value="PRB99740.1"/>
    <property type="molecule type" value="Genomic_DNA"/>
</dbReference>
<dbReference type="Proteomes" id="UP000239458">
    <property type="component" value="Unassembled WGS sequence"/>
</dbReference>
<reference evidence="1 2" key="1">
    <citation type="submission" date="2017-09" db="EMBL/GenBank/DDBJ databases">
        <title>Genomic, metabolic, and phenotypic characteristics of bacterial isolates from the natural microbiome of the model nematode Caenorhabditis elegans.</title>
        <authorList>
            <person name="Zimmermann J."/>
            <person name="Obeng N."/>
            <person name="Yang W."/>
            <person name="Obeng O."/>
            <person name="Kissoyan K."/>
            <person name="Pees B."/>
            <person name="Dirksen P."/>
            <person name="Hoppner M."/>
            <person name="Franke A."/>
            <person name="Rosenstiel P."/>
            <person name="Leippe M."/>
            <person name="Dierking K."/>
            <person name="Kaleta C."/>
            <person name="Schulenburg H."/>
        </authorList>
    </citation>
    <scope>NUCLEOTIDE SEQUENCE [LARGE SCALE GENOMIC DNA]</scope>
    <source>
        <strain evidence="1 2">MYb184</strain>
    </source>
</reference>
<protein>
    <recommendedName>
        <fullName evidence="3">Metallo-hydrolase/oxidoreductase</fullName>
    </recommendedName>
</protein>
<dbReference type="Gene3D" id="3.60.15.10">
    <property type="entry name" value="Ribonuclease Z/Hydroxyacylglutathione hydrolase-like"/>
    <property type="match status" value="1"/>
</dbReference>
<dbReference type="PANTHER" id="PTHR30619:SF1">
    <property type="entry name" value="RECOMBINATION PROTEIN 2"/>
    <property type="match status" value="1"/>
</dbReference>
<dbReference type="SUPFAM" id="SSF56281">
    <property type="entry name" value="Metallo-hydrolase/oxidoreductase"/>
    <property type="match status" value="1"/>
</dbReference>
<proteinExistence type="predicted"/>
<name>A0A2S9DLB1_PSECE</name>
<dbReference type="RefSeq" id="WP_105226971.1">
    <property type="nucleotide sequence ID" value="NZ_PCQE01000036.1"/>
</dbReference>
<evidence type="ECO:0000313" key="1">
    <source>
        <dbReference type="EMBL" id="PRB99740.1"/>
    </source>
</evidence>
<dbReference type="PANTHER" id="PTHR30619">
    <property type="entry name" value="DNA INTERNALIZATION/COMPETENCE PROTEIN COMEC/REC2"/>
    <property type="match status" value="1"/>
</dbReference>
<dbReference type="AlphaFoldDB" id="A0A2S9DLB1"/>
<organism evidence="1 2">
    <name type="scientific">Pseudomonas cedrina</name>
    <dbReference type="NCBI Taxonomy" id="651740"/>
    <lineage>
        <taxon>Bacteria</taxon>
        <taxon>Pseudomonadati</taxon>
        <taxon>Pseudomonadota</taxon>
        <taxon>Gammaproteobacteria</taxon>
        <taxon>Pseudomonadales</taxon>
        <taxon>Pseudomonadaceae</taxon>
        <taxon>Pseudomonas</taxon>
    </lineage>
</organism>
<sequence>MKDHDSMKPRRKTFKALVDIERDGDGDGWVTLDCFSTGLSRSRFYGIKRIGGLLTLRLSLSYLSQRFPIIENSESQWVQLGVASHASENSVEASVVMFGDNAEPVVLHIYDITPLKLSRDEYDAFMLADASRAPETLITGILDVSLQDAGQLSVAAYDVGQGNCNAIIDKFEHPRVFFDLGWAPNFHARTRPPRQPNFFSCDYVRVAPVVLSHWDMDHWSYAIARSKYNPKSLTTRHEFNRKALARFWIARPPERPEHQVSPLALSFYEALTKTQLMPGISAMLLWPDNCTQIPFSEGWLEACEPTRQTPADRNNTGIALFVQPKGQGPAILMTGDADFPSIPSLTSNRQLELAGMVAPHHGSKITVSAVPNPKPGTPMKLALSVGKGNEYGHPAQASLDAYKAAGWHGTAMLTQDRQVCQGDHIDEHAHGNILLKFSVDAEDPKCGCCSVLGGCLCMTPSTAPHIPPVAGVKPRRLL</sequence>
<comment type="caution">
    <text evidence="1">The sequence shown here is derived from an EMBL/GenBank/DDBJ whole genome shotgun (WGS) entry which is preliminary data.</text>
</comment>
<evidence type="ECO:0008006" key="3">
    <source>
        <dbReference type="Google" id="ProtNLM"/>
    </source>
</evidence>
<dbReference type="InterPro" id="IPR052159">
    <property type="entry name" value="Competence_DNA_uptake"/>
</dbReference>
<gene>
    <name evidence="1" type="ORF">CQ006_19405</name>
</gene>
<evidence type="ECO:0000313" key="2">
    <source>
        <dbReference type="Proteomes" id="UP000239458"/>
    </source>
</evidence>